<dbReference type="EMBL" id="CAUJNA010001924">
    <property type="protein sequence ID" value="CAJ1389691.1"/>
    <property type="molecule type" value="Genomic_DNA"/>
</dbReference>
<comment type="caution">
    <text evidence="2">The sequence shown here is derived from an EMBL/GenBank/DDBJ whole genome shotgun (WGS) entry which is preliminary data.</text>
</comment>
<feature type="coiled-coil region" evidence="1">
    <location>
        <begin position="178"/>
        <end position="205"/>
    </location>
</feature>
<keyword evidence="3" id="KW-1185">Reference proteome</keyword>
<name>A0AA36N017_9DINO</name>
<gene>
    <name evidence="2" type="ORF">EVOR1521_LOCUS15259</name>
</gene>
<dbReference type="AlphaFoldDB" id="A0AA36N017"/>
<evidence type="ECO:0000313" key="2">
    <source>
        <dbReference type="EMBL" id="CAJ1389691.1"/>
    </source>
</evidence>
<dbReference type="Proteomes" id="UP001178507">
    <property type="component" value="Unassembled WGS sequence"/>
</dbReference>
<evidence type="ECO:0000313" key="3">
    <source>
        <dbReference type="Proteomes" id="UP001178507"/>
    </source>
</evidence>
<proteinExistence type="predicted"/>
<evidence type="ECO:0000256" key="1">
    <source>
        <dbReference type="SAM" id="Coils"/>
    </source>
</evidence>
<reference evidence="2" key="1">
    <citation type="submission" date="2023-08" db="EMBL/GenBank/DDBJ databases">
        <authorList>
            <person name="Chen Y."/>
            <person name="Shah S."/>
            <person name="Dougan E. K."/>
            <person name="Thang M."/>
            <person name="Chan C."/>
        </authorList>
    </citation>
    <scope>NUCLEOTIDE SEQUENCE</scope>
</reference>
<organism evidence="2 3">
    <name type="scientific">Effrenium voratum</name>
    <dbReference type="NCBI Taxonomy" id="2562239"/>
    <lineage>
        <taxon>Eukaryota</taxon>
        <taxon>Sar</taxon>
        <taxon>Alveolata</taxon>
        <taxon>Dinophyceae</taxon>
        <taxon>Suessiales</taxon>
        <taxon>Symbiodiniaceae</taxon>
        <taxon>Effrenium</taxon>
    </lineage>
</organism>
<keyword evidence="1" id="KW-0175">Coiled coil</keyword>
<sequence length="442" mass="50192">MNAQRRSLEASLVERAASDERVRLFDLKLAHMDVALAEAQHKADALYIARIQEESEFALSLCQRLEVGAQTQISCMVQLQETWSRLLEAEASGGSNRLAVVQEQAELRYQVHFTQQQREKVMTEFALQLHNLQTILEKNWHEVQCLCHGGFQRELDVQRVRGLPNSQETLPMEPVALASDFQSERDCLEAQVAELRQALSLMEYEAAGQGSTSRTLALASRTAASEPFRLGNSPEPGHGTPQLRRGCLAGSAFVAWRGLVIVSRERRAQLERLLASISRGKWRILRAMAWFEWLRKSSLHSLRRRHAVHRLATALLLAKRRRWQEVVKLCCNAPSKRLGRPLGDETGFAPDQPLSLRLLAQRNESIEPRVSSQKSRLVDCTHQESQVSSSHRLLQRSLRAWHAQLRSVPRAKDKETHRMLLRVVTSWRGAAAGSRARRAARR</sequence>
<accession>A0AA36N017</accession>
<protein>
    <submittedName>
        <fullName evidence="2">Uncharacterized protein</fullName>
    </submittedName>
</protein>